<gene>
    <name evidence="2" type="ORF">ATK36_2450</name>
</gene>
<dbReference type="EMBL" id="PDJK01000002">
    <property type="protein sequence ID" value="PFG47408.1"/>
    <property type="molecule type" value="Genomic_DNA"/>
</dbReference>
<sequence length="134" mass="15336">MEAVFWLLGMAVLAVLTGVAIRSFQGRVDRLDRRFRASEQADRWRFLQGRWQQVPKARLATVSQVHELTRTGGCLIRIEWTDRHEVQDVEIVHDQVEPGDFLLLRGIRPGGVVTREELLARAGADAPDEAEHRR</sequence>
<keyword evidence="1" id="KW-0812">Transmembrane</keyword>
<dbReference type="RefSeq" id="WP_098511332.1">
    <property type="nucleotide sequence ID" value="NZ_JBIAKZ010000011.1"/>
</dbReference>
<evidence type="ECO:0000313" key="2">
    <source>
        <dbReference type="EMBL" id="PFG47408.1"/>
    </source>
</evidence>
<keyword evidence="1" id="KW-0472">Membrane</keyword>
<keyword evidence="1" id="KW-1133">Transmembrane helix</keyword>
<dbReference type="AlphaFoldDB" id="A0A2A9F8B8"/>
<reference evidence="2 3" key="1">
    <citation type="submission" date="2017-10" db="EMBL/GenBank/DDBJ databases">
        <title>Sequencing the genomes of 1000 actinobacteria strains.</title>
        <authorList>
            <person name="Klenk H.-P."/>
        </authorList>
    </citation>
    <scope>NUCLEOTIDE SEQUENCE [LARGE SCALE GENOMIC DNA]</scope>
    <source>
        <strain evidence="2 3">DSM 46092</strain>
    </source>
</reference>
<proteinExistence type="predicted"/>
<dbReference type="Proteomes" id="UP000243542">
    <property type="component" value="Unassembled WGS sequence"/>
</dbReference>
<comment type="caution">
    <text evidence="2">The sequence shown here is derived from an EMBL/GenBank/DDBJ whole genome shotgun (WGS) entry which is preliminary data.</text>
</comment>
<feature type="transmembrane region" description="Helical" evidence="1">
    <location>
        <begin position="6"/>
        <end position="24"/>
    </location>
</feature>
<accession>A0A2A9F8B8</accession>
<protein>
    <submittedName>
        <fullName evidence="2">Uncharacterized protein</fullName>
    </submittedName>
</protein>
<organism evidence="2 3">
    <name type="scientific">Amycolatopsis sulphurea</name>
    <dbReference type="NCBI Taxonomy" id="76022"/>
    <lineage>
        <taxon>Bacteria</taxon>
        <taxon>Bacillati</taxon>
        <taxon>Actinomycetota</taxon>
        <taxon>Actinomycetes</taxon>
        <taxon>Pseudonocardiales</taxon>
        <taxon>Pseudonocardiaceae</taxon>
        <taxon>Amycolatopsis</taxon>
    </lineage>
</organism>
<evidence type="ECO:0000256" key="1">
    <source>
        <dbReference type="SAM" id="Phobius"/>
    </source>
</evidence>
<keyword evidence="3" id="KW-1185">Reference proteome</keyword>
<evidence type="ECO:0000313" key="3">
    <source>
        <dbReference type="Proteomes" id="UP000243542"/>
    </source>
</evidence>
<name>A0A2A9F8B8_9PSEU</name>